<evidence type="ECO:0000313" key="4">
    <source>
        <dbReference type="Proteomes" id="UP001501411"/>
    </source>
</evidence>
<dbReference type="Gene3D" id="3.30.565.40">
    <property type="entry name" value="Fervidobacterium nodosum Rt17-B1 like"/>
    <property type="match status" value="1"/>
</dbReference>
<feature type="domain" description="DUF3298" evidence="1">
    <location>
        <begin position="172"/>
        <end position="244"/>
    </location>
</feature>
<dbReference type="Proteomes" id="UP001501411">
    <property type="component" value="Unassembled WGS sequence"/>
</dbReference>
<evidence type="ECO:0000259" key="1">
    <source>
        <dbReference type="Pfam" id="PF11738"/>
    </source>
</evidence>
<dbReference type="Pfam" id="PF13739">
    <property type="entry name" value="PdaC"/>
    <property type="match status" value="1"/>
</dbReference>
<comment type="caution">
    <text evidence="3">The sequence shown here is derived from an EMBL/GenBank/DDBJ whole genome shotgun (WGS) entry which is preliminary data.</text>
</comment>
<dbReference type="PROSITE" id="PS51257">
    <property type="entry name" value="PROKAR_LIPOPROTEIN"/>
    <property type="match status" value="1"/>
</dbReference>
<dbReference type="RefSeq" id="WP_345231697.1">
    <property type="nucleotide sequence ID" value="NZ_BAABIQ010000032.1"/>
</dbReference>
<sequence length="262" mass="30179">MKISRTILFFTIPIAFSACNSSDNQKRSDTSSDTLRYTYQNFYLASKHLVDNDGKKDTTYFKAIYPTFENQEINQVVTRHLISDTLHQSFEEEAKAFIQNFDDFINMDEYPRAWYSESRTKVIQNTPHYLALSTEINDYTGGAHGNYGTLFFNYEPTKKDTIGLADIVPLAKQDTLTAIAGRIFRKQEGLAPDQSLDDAYFFEDNTFHLNTNFTLTPKGLLFLYNVYEIKPYASGITELLIPYEQLDSIITPEAKLIRKQLK</sequence>
<protein>
    <recommendedName>
        <fullName evidence="5">DUF3298 and DUF4163 domain-containing protein</fullName>
    </recommendedName>
</protein>
<dbReference type="Gene3D" id="3.90.640.20">
    <property type="entry name" value="Heat-shock cognate protein, ATPase"/>
    <property type="match status" value="1"/>
</dbReference>
<evidence type="ECO:0000259" key="2">
    <source>
        <dbReference type="Pfam" id="PF13739"/>
    </source>
</evidence>
<evidence type="ECO:0000313" key="3">
    <source>
        <dbReference type="EMBL" id="GAA4792421.1"/>
    </source>
</evidence>
<dbReference type="Pfam" id="PF11738">
    <property type="entry name" value="DUF3298"/>
    <property type="match status" value="1"/>
</dbReference>
<dbReference type="EMBL" id="BAABIQ010000032">
    <property type="protein sequence ID" value="GAA4792421.1"/>
    <property type="molecule type" value="Genomic_DNA"/>
</dbReference>
<organism evidence="3 4">
    <name type="scientific">Olivibacter ginsenosidimutans</name>
    <dbReference type="NCBI Taxonomy" id="1176537"/>
    <lineage>
        <taxon>Bacteria</taxon>
        <taxon>Pseudomonadati</taxon>
        <taxon>Bacteroidota</taxon>
        <taxon>Sphingobacteriia</taxon>
        <taxon>Sphingobacteriales</taxon>
        <taxon>Sphingobacteriaceae</taxon>
        <taxon>Olivibacter</taxon>
    </lineage>
</organism>
<dbReference type="InterPro" id="IPR037126">
    <property type="entry name" value="PdaC/RsiV-like_sf"/>
</dbReference>
<accession>A0ABP9B967</accession>
<feature type="domain" description="Deacetylase PdaC" evidence="2">
    <location>
        <begin position="55"/>
        <end position="147"/>
    </location>
</feature>
<name>A0ABP9B967_9SPHI</name>
<dbReference type="InterPro" id="IPR025303">
    <property type="entry name" value="PdaC"/>
</dbReference>
<dbReference type="InterPro" id="IPR021729">
    <property type="entry name" value="DUF3298"/>
</dbReference>
<evidence type="ECO:0008006" key="5">
    <source>
        <dbReference type="Google" id="ProtNLM"/>
    </source>
</evidence>
<gene>
    <name evidence="3" type="ORF">GCM10023231_20680</name>
</gene>
<proteinExistence type="predicted"/>
<keyword evidence="4" id="KW-1185">Reference proteome</keyword>
<reference evidence="4" key="1">
    <citation type="journal article" date="2019" name="Int. J. Syst. Evol. Microbiol.">
        <title>The Global Catalogue of Microorganisms (GCM) 10K type strain sequencing project: providing services to taxonomists for standard genome sequencing and annotation.</title>
        <authorList>
            <consortium name="The Broad Institute Genomics Platform"/>
            <consortium name="The Broad Institute Genome Sequencing Center for Infectious Disease"/>
            <person name="Wu L."/>
            <person name="Ma J."/>
        </authorList>
    </citation>
    <scope>NUCLEOTIDE SEQUENCE [LARGE SCALE GENOMIC DNA]</scope>
    <source>
        <strain evidence="4">JCM 18200</strain>
    </source>
</reference>